<evidence type="ECO:0000256" key="7">
    <source>
        <dbReference type="ARBA" id="ARBA00023033"/>
    </source>
</evidence>
<protein>
    <submittedName>
        <fullName evidence="11">Cytochrome P450 52A1</fullName>
    </submittedName>
</protein>
<keyword evidence="6 8" id="KW-0408">Iron</keyword>
<evidence type="ECO:0000313" key="12">
    <source>
        <dbReference type="Proteomes" id="UP000054567"/>
    </source>
</evidence>
<name>A0A0J6FHT8_COCPO</name>
<feature type="binding site" description="axial binding residue" evidence="8">
    <location>
        <position position="456"/>
    </location>
    <ligand>
        <name>heme</name>
        <dbReference type="ChEBI" id="CHEBI:30413"/>
    </ligand>
    <ligandPart>
        <name>Fe</name>
        <dbReference type="ChEBI" id="CHEBI:18248"/>
    </ligandPart>
</feature>
<dbReference type="SUPFAM" id="SSF48264">
    <property type="entry name" value="Cytochrome P450"/>
    <property type="match status" value="1"/>
</dbReference>
<dbReference type="InterPro" id="IPR047146">
    <property type="entry name" value="Cyt_P450_E_CYP52_fungi"/>
</dbReference>
<evidence type="ECO:0000256" key="2">
    <source>
        <dbReference type="ARBA" id="ARBA00010617"/>
    </source>
</evidence>
<dbReference type="PROSITE" id="PS00086">
    <property type="entry name" value="CYTOCHROME_P450"/>
    <property type="match status" value="1"/>
</dbReference>
<dbReference type="GO" id="GO:0005506">
    <property type="term" value="F:iron ion binding"/>
    <property type="evidence" value="ECO:0007669"/>
    <property type="project" value="InterPro"/>
</dbReference>
<keyword evidence="3 8" id="KW-0349">Heme</keyword>
<dbReference type="InterPro" id="IPR001128">
    <property type="entry name" value="Cyt_P450"/>
</dbReference>
<evidence type="ECO:0000256" key="1">
    <source>
        <dbReference type="ARBA" id="ARBA00001971"/>
    </source>
</evidence>
<dbReference type="AlphaFoldDB" id="A0A0J6FHT8"/>
<evidence type="ECO:0000256" key="4">
    <source>
        <dbReference type="ARBA" id="ARBA00022723"/>
    </source>
</evidence>
<dbReference type="VEuPathDB" id="FungiDB:CPAG_06196"/>
<evidence type="ECO:0000256" key="6">
    <source>
        <dbReference type="ARBA" id="ARBA00023004"/>
    </source>
</evidence>
<reference evidence="12" key="3">
    <citation type="journal article" date="2010" name="Genome Res.">
        <title>Population genomic sequencing of Coccidioides fungi reveals recent hybridization and transposon control.</title>
        <authorList>
            <person name="Neafsey D.E."/>
            <person name="Barker B.M."/>
            <person name="Sharpton T.J."/>
            <person name="Stajich J.E."/>
            <person name="Park D.J."/>
            <person name="Whiston E."/>
            <person name="Hung C.-Y."/>
            <person name="McMahan C."/>
            <person name="White J."/>
            <person name="Sykes S."/>
            <person name="Heiman D."/>
            <person name="Young S."/>
            <person name="Zeng Q."/>
            <person name="Abouelleil A."/>
            <person name="Aftuck L."/>
            <person name="Bessette D."/>
            <person name="Brown A."/>
            <person name="FitzGerald M."/>
            <person name="Lui A."/>
            <person name="Macdonald J.P."/>
            <person name="Priest M."/>
            <person name="Orbach M.J."/>
            <person name="Galgiani J.N."/>
            <person name="Kirkland T.N."/>
            <person name="Cole G.T."/>
            <person name="Birren B.W."/>
            <person name="Henn M.R."/>
            <person name="Taylor J.W."/>
            <person name="Rounsley S.D."/>
        </authorList>
    </citation>
    <scope>NUCLEOTIDE SEQUENCE [LARGE SCALE GENOMIC DNA]</scope>
    <source>
        <strain evidence="12">RMSCC 3488</strain>
    </source>
</reference>
<comment type="cofactor">
    <cofactor evidence="1 8">
        <name>heme</name>
        <dbReference type="ChEBI" id="CHEBI:30413"/>
    </cofactor>
</comment>
<dbReference type="InterPro" id="IPR017972">
    <property type="entry name" value="Cyt_P450_CS"/>
</dbReference>
<evidence type="ECO:0000313" key="11">
    <source>
        <dbReference type="EMBL" id="KMM69883.1"/>
    </source>
</evidence>
<dbReference type="Pfam" id="PF00067">
    <property type="entry name" value="p450"/>
    <property type="match status" value="1"/>
</dbReference>
<keyword evidence="4 8" id="KW-0479">Metal-binding</keyword>
<dbReference type="GO" id="GO:0020037">
    <property type="term" value="F:heme binding"/>
    <property type="evidence" value="ECO:0007669"/>
    <property type="project" value="InterPro"/>
</dbReference>
<organism evidence="11 12">
    <name type="scientific">Coccidioides posadasii RMSCC 3488</name>
    <dbReference type="NCBI Taxonomy" id="454284"/>
    <lineage>
        <taxon>Eukaryota</taxon>
        <taxon>Fungi</taxon>
        <taxon>Dikarya</taxon>
        <taxon>Ascomycota</taxon>
        <taxon>Pezizomycotina</taxon>
        <taxon>Eurotiomycetes</taxon>
        <taxon>Eurotiomycetidae</taxon>
        <taxon>Onygenales</taxon>
        <taxon>Onygenaceae</taxon>
        <taxon>Coccidioides</taxon>
    </lineage>
</organism>
<evidence type="ECO:0000256" key="8">
    <source>
        <dbReference type="PIRSR" id="PIRSR602402-1"/>
    </source>
</evidence>
<dbReference type="Gene3D" id="1.10.630.10">
    <property type="entry name" value="Cytochrome P450"/>
    <property type="match status" value="1"/>
</dbReference>
<accession>A0A0J6FHT8</accession>
<evidence type="ECO:0000256" key="9">
    <source>
        <dbReference type="RuleBase" id="RU000461"/>
    </source>
</evidence>
<evidence type="ECO:0000256" key="5">
    <source>
        <dbReference type="ARBA" id="ARBA00023002"/>
    </source>
</evidence>
<comment type="similarity">
    <text evidence="2 9">Belongs to the cytochrome P450 family.</text>
</comment>
<dbReference type="PANTHER" id="PTHR24287">
    <property type="entry name" value="P450, PUTATIVE (EUROFUNG)-RELATED"/>
    <property type="match status" value="1"/>
</dbReference>
<reference evidence="12" key="2">
    <citation type="journal article" date="2009" name="Genome Res.">
        <title>Comparative genomic analyses of the human fungal pathogens Coccidioides and their relatives.</title>
        <authorList>
            <person name="Sharpton T.J."/>
            <person name="Stajich J.E."/>
            <person name="Rounsley S.D."/>
            <person name="Gardner M.J."/>
            <person name="Wortman J.R."/>
            <person name="Jordar V.S."/>
            <person name="Maiti R."/>
            <person name="Kodira C.D."/>
            <person name="Neafsey D.E."/>
            <person name="Zeng Q."/>
            <person name="Hung C.-Y."/>
            <person name="McMahan C."/>
            <person name="Muszewska A."/>
            <person name="Grynberg M."/>
            <person name="Mandel M.A."/>
            <person name="Kellner E.M."/>
            <person name="Barker B.M."/>
            <person name="Galgiani J.N."/>
            <person name="Orbach M.J."/>
            <person name="Kirkland T.N."/>
            <person name="Cole G.T."/>
            <person name="Henn M.R."/>
            <person name="Birren B.W."/>
            <person name="Taylor J.W."/>
        </authorList>
    </citation>
    <scope>NUCLEOTIDE SEQUENCE [LARGE SCALE GENOMIC DNA]</scope>
    <source>
        <strain evidence="12">RMSCC 3488</strain>
    </source>
</reference>
<keyword evidence="10" id="KW-0472">Membrane</keyword>
<dbReference type="PROSITE" id="PS51257">
    <property type="entry name" value="PROKAR_LIPOPROTEIN"/>
    <property type="match status" value="1"/>
</dbReference>
<keyword evidence="7 9" id="KW-0503">Monooxygenase</keyword>
<dbReference type="GO" id="GO:0016712">
    <property type="term" value="F:oxidoreductase activity, acting on paired donors, with incorporation or reduction of molecular oxygen, reduced flavin or flavoprotein as one donor, and incorporation of one atom of oxygen"/>
    <property type="evidence" value="ECO:0007669"/>
    <property type="project" value="InterPro"/>
</dbReference>
<dbReference type="Proteomes" id="UP000054567">
    <property type="component" value="Unassembled WGS sequence"/>
</dbReference>
<reference evidence="11 12" key="1">
    <citation type="submission" date="2007-06" db="EMBL/GenBank/DDBJ databases">
        <title>The Genome Sequence of Coccidioides posadasii RMSCC_3488.</title>
        <authorList>
            <consortium name="Coccidioides Genome Resources Consortium"/>
            <consortium name="The Broad Institute Genome Sequencing Platform"/>
            <person name="Henn M.R."/>
            <person name="Sykes S."/>
            <person name="Young S."/>
            <person name="Jaffe D."/>
            <person name="Berlin A."/>
            <person name="Alvarez P."/>
            <person name="Butler J."/>
            <person name="Gnerre S."/>
            <person name="Grabherr M."/>
            <person name="Mauceli E."/>
            <person name="Brockman W."/>
            <person name="Kodira C."/>
            <person name="Alvarado L."/>
            <person name="Zeng Q."/>
            <person name="Crawford M."/>
            <person name="Antoine C."/>
            <person name="Devon K."/>
            <person name="Galgiani J."/>
            <person name="Orsborn K."/>
            <person name="Lewis M.L."/>
            <person name="Nusbaum C."/>
            <person name="Galagan J."/>
            <person name="Birren B."/>
        </authorList>
    </citation>
    <scope>NUCLEOTIDE SEQUENCE [LARGE SCALE GENOMIC DNA]</scope>
    <source>
        <strain evidence="11 12">RMSCC 3488</strain>
    </source>
</reference>
<dbReference type="InterPro" id="IPR002974">
    <property type="entry name" value="Cyt_P450_E_CYP52_ascomycetes"/>
</dbReference>
<dbReference type="PRINTS" id="PR01239">
    <property type="entry name" value="EP450IICYP52"/>
</dbReference>
<dbReference type="OrthoDB" id="1470350at2759"/>
<dbReference type="CDD" id="cd11063">
    <property type="entry name" value="CYP52"/>
    <property type="match status" value="1"/>
</dbReference>
<dbReference type="InterPro" id="IPR036396">
    <property type="entry name" value="Cyt_P450_sf"/>
</dbReference>
<keyword evidence="10" id="KW-1133">Transmembrane helix</keyword>
<proteinExistence type="inferred from homology"/>
<dbReference type="PRINTS" id="PR00385">
    <property type="entry name" value="P450"/>
</dbReference>
<dbReference type="InterPro" id="IPR002402">
    <property type="entry name" value="Cyt_P450_E_grp-II"/>
</dbReference>
<dbReference type="EMBL" id="DS268112">
    <property type="protein sequence ID" value="KMM69883.1"/>
    <property type="molecule type" value="Genomic_DNA"/>
</dbReference>
<dbReference type="PANTHER" id="PTHR24287:SF17">
    <property type="entry name" value="P450, PUTATIVE (EUROFUNG)-RELATED"/>
    <property type="match status" value="1"/>
</dbReference>
<evidence type="ECO:0000256" key="10">
    <source>
        <dbReference type="SAM" id="Phobius"/>
    </source>
</evidence>
<evidence type="ECO:0000256" key="3">
    <source>
        <dbReference type="ARBA" id="ARBA00022617"/>
    </source>
</evidence>
<sequence length="508" mass="57760">MLSALKDIPPGHLVLGAAACFLLYQVYLYLTLGLARRKFIQQNRCRPPPAYPHKDPILGLDWALKGMKYSRSRTFLQGTQKRFREHGNTHSLNVIGKPAIATCDPENIKATLATKFQDFDLSTVRKSLFQPLFGKGIFTTDGAEWEHSRAMLRPNFVRSQVADLDMIERHLKNLFKEIPTDGSTVDLQDLFFDLTLDTATEFLFGESAYTLTKKDMGSGERFSDIFTYCTAVIGQWARLGIFLGIPDRRYHRYAAGVHEFADRYVQKALENYRAQQSGMITSDKTSNRYIFLDELVKSTQDPVELRSEALNILLAGRDTTASLLACLWNVLSKRPDVWSRLLNEVDALNKKRPSFEELKNMKFLRYCVNEALRLYPVVPGNTRVAVRDTFVPVGGGPDGKSPVFVPKGTLLNYSVYTMHRREDIYGPDAAEFKPERWEKLRPGWEYLPFNGGPRICLGQQLALTEASYTTVRLMQEFRHVESRDPNPWEELLTVTCASAHGAKVALRP</sequence>
<gene>
    <name evidence="11" type="ORF">CPAG_06196</name>
</gene>
<feature type="transmembrane region" description="Helical" evidence="10">
    <location>
        <begin position="12"/>
        <end position="34"/>
    </location>
</feature>
<dbReference type="PRINTS" id="PR00464">
    <property type="entry name" value="EP450II"/>
</dbReference>
<keyword evidence="5 9" id="KW-0560">Oxidoreductase</keyword>
<keyword evidence="10" id="KW-0812">Transmembrane</keyword>